<dbReference type="OrthoDB" id="1470350at2759"/>
<protein>
    <submittedName>
        <fullName evidence="1">Uncharacterized protein</fullName>
    </submittedName>
</protein>
<sequence length="135" mass="15136">MDLCADAPCSDPDKDLGTFASSSDIVYLISLDRSAEGYYGLRARVTGGNIRILPSPEAYQLPCESDNERSLLQLLVMQLFESSHQYFMIQHIRSKCRDAGNTELDSSKDGSAVIEVQNWMNHISWDGYLPCKPQK</sequence>
<dbReference type="EMBL" id="KN836294">
    <property type="protein sequence ID" value="KIK32313.1"/>
    <property type="molecule type" value="Genomic_DNA"/>
</dbReference>
<evidence type="ECO:0000313" key="2">
    <source>
        <dbReference type="Proteomes" id="UP000054485"/>
    </source>
</evidence>
<evidence type="ECO:0000313" key="1">
    <source>
        <dbReference type="EMBL" id="KIK32313.1"/>
    </source>
</evidence>
<reference evidence="1 2" key="1">
    <citation type="submission" date="2014-04" db="EMBL/GenBank/DDBJ databases">
        <authorList>
            <consortium name="DOE Joint Genome Institute"/>
            <person name="Kuo A."/>
            <person name="Ruytinx J."/>
            <person name="Rineau F."/>
            <person name="Colpaert J."/>
            <person name="Kohler A."/>
            <person name="Nagy L.G."/>
            <person name="Floudas D."/>
            <person name="Copeland A."/>
            <person name="Barry K.W."/>
            <person name="Cichocki N."/>
            <person name="Veneault-Fourrey C."/>
            <person name="LaButti K."/>
            <person name="Lindquist E.A."/>
            <person name="Lipzen A."/>
            <person name="Lundell T."/>
            <person name="Morin E."/>
            <person name="Murat C."/>
            <person name="Sun H."/>
            <person name="Tunlid A."/>
            <person name="Henrissat B."/>
            <person name="Grigoriev I.V."/>
            <person name="Hibbett D.S."/>
            <person name="Martin F."/>
            <person name="Nordberg H.P."/>
            <person name="Cantor M.N."/>
            <person name="Hua S.X."/>
        </authorList>
    </citation>
    <scope>NUCLEOTIDE SEQUENCE [LARGE SCALE GENOMIC DNA]</scope>
    <source>
        <strain evidence="1 2">UH-Slu-Lm8-n1</strain>
    </source>
</reference>
<accession>A0A0D0AK35</accession>
<dbReference type="HOGENOM" id="CLU_1887130_0_0_1"/>
<proteinExistence type="predicted"/>
<gene>
    <name evidence="1" type="ORF">CY34DRAFT_161875</name>
</gene>
<dbReference type="Proteomes" id="UP000054485">
    <property type="component" value="Unassembled WGS sequence"/>
</dbReference>
<keyword evidence="2" id="KW-1185">Reference proteome</keyword>
<dbReference type="AlphaFoldDB" id="A0A0D0AK35"/>
<organism evidence="1 2">
    <name type="scientific">Suillus luteus UH-Slu-Lm8-n1</name>
    <dbReference type="NCBI Taxonomy" id="930992"/>
    <lineage>
        <taxon>Eukaryota</taxon>
        <taxon>Fungi</taxon>
        <taxon>Dikarya</taxon>
        <taxon>Basidiomycota</taxon>
        <taxon>Agaricomycotina</taxon>
        <taxon>Agaricomycetes</taxon>
        <taxon>Agaricomycetidae</taxon>
        <taxon>Boletales</taxon>
        <taxon>Suillineae</taxon>
        <taxon>Suillaceae</taxon>
        <taxon>Suillus</taxon>
    </lineage>
</organism>
<reference evidence="2" key="2">
    <citation type="submission" date="2015-01" db="EMBL/GenBank/DDBJ databases">
        <title>Evolutionary Origins and Diversification of the Mycorrhizal Mutualists.</title>
        <authorList>
            <consortium name="DOE Joint Genome Institute"/>
            <consortium name="Mycorrhizal Genomics Consortium"/>
            <person name="Kohler A."/>
            <person name="Kuo A."/>
            <person name="Nagy L.G."/>
            <person name="Floudas D."/>
            <person name="Copeland A."/>
            <person name="Barry K.W."/>
            <person name="Cichocki N."/>
            <person name="Veneault-Fourrey C."/>
            <person name="LaButti K."/>
            <person name="Lindquist E.A."/>
            <person name="Lipzen A."/>
            <person name="Lundell T."/>
            <person name="Morin E."/>
            <person name="Murat C."/>
            <person name="Riley R."/>
            <person name="Ohm R."/>
            <person name="Sun H."/>
            <person name="Tunlid A."/>
            <person name="Henrissat B."/>
            <person name="Grigoriev I.V."/>
            <person name="Hibbett D.S."/>
            <person name="Martin F."/>
        </authorList>
    </citation>
    <scope>NUCLEOTIDE SEQUENCE [LARGE SCALE GENOMIC DNA]</scope>
    <source>
        <strain evidence="2">UH-Slu-Lm8-n1</strain>
    </source>
</reference>
<dbReference type="InParanoid" id="A0A0D0AK35"/>
<name>A0A0D0AK35_9AGAM</name>